<dbReference type="Pfam" id="PF07992">
    <property type="entry name" value="Pyr_redox_2"/>
    <property type="match status" value="1"/>
</dbReference>
<keyword evidence="1" id="KW-0028">Amino-acid biosynthesis</keyword>
<dbReference type="Proteomes" id="UP001174909">
    <property type="component" value="Unassembled WGS sequence"/>
</dbReference>
<dbReference type="GO" id="GO:0016639">
    <property type="term" value="F:oxidoreductase activity, acting on the CH-NH2 group of donors, NAD or NADP as acceptor"/>
    <property type="evidence" value="ECO:0007669"/>
    <property type="project" value="InterPro"/>
</dbReference>
<keyword evidence="2" id="KW-0560">Oxidoreductase</keyword>
<feature type="domain" description="Dihydroprymidine dehydrogenase" evidence="6">
    <location>
        <begin position="18"/>
        <end position="124"/>
    </location>
</feature>
<reference evidence="7" key="1">
    <citation type="submission" date="2023-03" db="EMBL/GenBank/DDBJ databases">
        <authorList>
            <person name="Steffen K."/>
            <person name="Cardenas P."/>
        </authorList>
    </citation>
    <scope>NUCLEOTIDE SEQUENCE</scope>
</reference>
<dbReference type="InterPro" id="IPR023753">
    <property type="entry name" value="FAD/NAD-binding_dom"/>
</dbReference>
<evidence type="ECO:0000313" key="7">
    <source>
        <dbReference type="EMBL" id="CAI8026020.1"/>
    </source>
</evidence>
<evidence type="ECO:0000313" key="8">
    <source>
        <dbReference type="Proteomes" id="UP001174909"/>
    </source>
</evidence>
<evidence type="ECO:0000256" key="1">
    <source>
        <dbReference type="ARBA" id="ARBA00022605"/>
    </source>
</evidence>
<dbReference type="Gene3D" id="3.40.50.720">
    <property type="entry name" value="NAD(P)-binding Rossmann-like Domain"/>
    <property type="match status" value="1"/>
</dbReference>
<comment type="caution">
    <text evidence="7">The sequence shown here is derived from an EMBL/GenBank/DDBJ whole genome shotgun (WGS) entry which is preliminary data.</text>
</comment>
<keyword evidence="8" id="KW-1185">Reference proteome</keyword>
<dbReference type="GO" id="GO:0051536">
    <property type="term" value="F:iron-sulfur cluster binding"/>
    <property type="evidence" value="ECO:0007669"/>
    <property type="project" value="InterPro"/>
</dbReference>
<dbReference type="InterPro" id="IPR006005">
    <property type="entry name" value="Glut_synth_ssu1"/>
</dbReference>
<comment type="pathway">
    <text evidence="4">Amino-acid biosynthesis.</text>
</comment>
<name>A0AA35WTF3_GEOBA</name>
<dbReference type="PANTHER" id="PTHR43100:SF1">
    <property type="entry name" value="GLUTAMATE SYNTHASE [NADPH] SMALL CHAIN"/>
    <property type="match status" value="1"/>
</dbReference>
<dbReference type="InterPro" id="IPR009051">
    <property type="entry name" value="Helical_ferredxn"/>
</dbReference>
<dbReference type="SUPFAM" id="SSF46548">
    <property type="entry name" value="alpha-helical ferredoxin"/>
    <property type="match status" value="1"/>
</dbReference>
<keyword evidence="3" id="KW-0314">Glutamate biosynthesis</keyword>
<dbReference type="NCBIfam" id="TIGR01317">
    <property type="entry name" value="GOGAT_sm_gam"/>
    <property type="match status" value="1"/>
</dbReference>
<dbReference type="InterPro" id="IPR051394">
    <property type="entry name" value="Glutamate_Synthase"/>
</dbReference>
<accession>A0AA35WTF3</accession>
<feature type="domain" description="FAD/NAD(P)-binding" evidence="5">
    <location>
        <begin position="138"/>
        <end position="453"/>
    </location>
</feature>
<evidence type="ECO:0000256" key="2">
    <source>
        <dbReference type="ARBA" id="ARBA00023002"/>
    </source>
</evidence>
<sequence>MDSGRQPPERRPVAERRGDYQELYLDWPESAAREQGSRCMDCAVPFCHMGCPLGNVIPEFNHHVYQGEWKRALHVLLSTNNFPEFTGRICPAPCEASCVLSINTDPVTIEYIEKEISDRGYKEGWITPQPPEHRTGKRVAVVGSGPAGLAAAQQINRAGHWVTVLERADYIGGLLMLGIPDFKLDKHVVNRRVQLMADEGIEFRTGVNVGVDYPVKDLLEEYDAVCLTGGSTHARDLPVPGRELDGIHLAMDYLPQQNKLLAGEEIDPTSHISAEGKRVVILGGGDTGADCLGTAHRQGAEVVYQFELLPEPPDERPANNPWPQWPMILRSSAAHEEGGIRDYNVLTKSFSGGDGQVKKLHAVRVEWTAGEDGRFNMNEVPGSEMEVETDLVLLAMGFLHPEHEGMLTDLGVELDPRGNVKVDENKMTNIPGVFAGGDMARGQSLVVWAIAEGREVARGVDQYLVGSSKLPKSMPTS</sequence>
<gene>
    <name evidence="7" type="ORF">GBAR_LOCUS14996</name>
</gene>
<dbReference type="PANTHER" id="PTHR43100">
    <property type="entry name" value="GLUTAMATE SYNTHASE [NADPH] SMALL CHAIN"/>
    <property type="match status" value="1"/>
</dbReference>
<dbReference type="Gene3D" id="1.10.1060.10">
    <property type="entry name" value="Alpha-helical ferredoxin"/>
    <property type="match status" value="1"/>
</dbReference>
<protein>
    <submittedName>
        <fullName evidence="7">Glutamate synthase [NADPH] small chain</fullName>
    </submittedName>
</protein>
<dbReference type="Gene3D" id="3.50.50.60">
    <property type="entry name" value="FAD/NAD(P)-binding domain"/>
    <property type="match status" value="1"/>
</dbReference>
<dbReference type="AlphaFoldDB" id="A0AA35WTF3"/>
<evidence type="ECO:0000256" key="4">
    <source>
        <dbReference type="ARBA" id="ARBA00029440"/>
    </source>
</evidence>
<dbReference type="GO" id="GO:0006537">
    <property type="term" value="P:glutamate biosynthetic process"/>
    <property type="evidence" value="ECO:0007669"/>
    <property type="project" value="UniProtKB-KW"/>
</dbReference>
<dbReference type="Pfam" id="PF14691">
    <property type="entry name" value="Fer4_20"/>
    <property type="match status" value="1"/>
</dbReference>
<evidence type="ECO:0000259" key="6">
    <source>
        <dbReference type="Pfam" id="PF14691"/>
    </source>
</evidence>
<dbReference type="SUPFAM" id="SSF51971">
    <property type="entry name" value="Nucleotide-binding domain"/>
    <property type="match status" value="2"/>
</dbReference>
<dbReference type="InterPro" id="IPR028261">
    <property type="entry name" value="DPD_II"/>
</dbReference>
<evidence type="ECO:0000256" key="3">
    <source>
        <dbReference type="ARBA" id="ARBA00023164"/>
    </source>
</evidence>
<dbReference type="InterPro" id="IPR036188">
    <property type="entry name" value="FAD/NAD-bd_sf"/>
</dbReference>
<evidence type="ECO:0000259" key="5">
    <source>
        <dbReference type="Pfam" id="PF07992"/>
    </source>
</evidence>
<dbReference type="EMBL" id="CASHTH010002194">
    <property type="protein sequence ID" value="CAI8026020.1"/>
    <property type="molecule type" value="Genomic_DNA"/>
</dbReference>
<dbReference type="PRINTS" id="PR00419">
    <property type="entry name" value="ADXRDTASE"/>
</dbReference>
<proteinExistence type="predicted"/>
<organism evidence="7 8">
    <name type="scientific">Geodia barretti</name>
    <name type="common">Barrett's horny sponge</name>
    <dbReference type="NCBI Taxonomy" id="519541"/>
    <lineage>
        <taxon>Eukaryota</taxon>
        <taxon>Metazoa</taxon>
        <taxon>Porifera</taxon>
        <taxon>Demospongiae</taxon>
        <taxon>Heteroscleromorpha</taxon>
        <taxon>Tetractinellida</taxon>
        <taxon>Astrophorina</taxon>
        <taxon>Geodiidae</taxon>
        <taxon>Geodia</taxon>
    </lineage>
</organism>